<evidence type="ECO:0000256" key="4">
    <source>
        <dbReference type="PROSITE-ProRule" id="PRU00335"/>
    </source>
</evidence>
<comment type="caution">
    <text evidence="6">The sequence shown here is derived from an EMBL/GenBank/DDBJ whole genome shotgun (WGS) entry which is preliminary data.</text>
</comment>
<reference evidence="6 7" key="1">
    <citation type="submission" date="2019-04" db="EMBL/GenBank/DDBJ databases">
        <title>Natronospirillum operosus gen. nov., sp. nov., a haloalkaliphilic satellite isolated from decaying biomass of laboratory culture of cyanobacterium Geitlerinema sp. and proposal of Natronospirillaceae fam. nov. and Saccharospirillaceae fam. nov.</title>
        <authorList>
            <person name="Kevbrin V."/>
            <person name="Boltyanskaya Y."/>
            <person name="Koziaeva V."/>
            <person name="Grouzdev D.S."/>
            <person name="Park M."/>
            <person name="Cho J."/>
        </authorList>
    </citation>
    <scope>NUCLEOTIDE SEQUENCE [LARGE SCALE GENOMIC DNA]</scope>
    <source>
        <strain evidence="6 7">G-116</strain>
    </source>
</reference>
<protein>
    <submittedName>
        <fullName evidence="6">TetR/AcrR family transcriptional regulator</fullName>
    </submittedName>
</protein>
<dbReference type="SUPFAM" id="SSF46689">
    <property type="entry name" value="Homeodomain-like"/>
    <property type="match status" value="1"/>
</dbReference>
<dbReference type="OrthoDB" id="9808476at2"/>
<evidence type="ECO:0000313" key="6">
    <source>
        <dbReference type="EMBL" id="TGG89981.1"/>
    </source>
</evidence>
<proteinExistence type="predicted"/>
<feature type="domain" description="HTH tetR-type" evidence="5">
    <location>
        <begin position="6"/>
        <end position="66"/>
    </location>
</feature>
<dbReference type="SUPFAM" id="SSF48498">
    <property type="entry name" value="Tetracyclin repressor-like, C-terminal domain"/>
    <property type="match status" value="1"/>
</dbReference>
<dbReference type="InterPro" id="IPR009057">
    <property type="entry name" value="Homeodomain-like_sf"/>
</dbReference>
<dbReference type="PANTHER" id="PTHR30055">
    <property type="entry name" value="HTH-TYPE TRANSCRIPTIONAL REGULATOR RUTR"/>
    <property type="match status" value="1"/>
</dbReference>
<dbReference type="Pfam" id="PF00440">
    <property type="entry name" value="TetR_N"/>
    <property type="match status" value="1"/>
</dbReference>
<evidence type="ECO:0000256" key="2">
    <source>
        <dbReference type="ARBA" id="ARBA00023125"/>
    </source>
</evidence>
<sequence>MARRPGITRDRIIEASLLLIQQRGESALTLAALAKHFGVRPPSLYNHVSGLPGLKRELRLHGLNLLAAELQQSAMGNSGSAALTELCHAYRHFAQQQPALYRLTLASTENDDAELQAAGQAGLDAVLSILKGYRLRGDEALHAIRCLRSALHGFVSLEIEGGFAMPLDLDASFGHLIQQLDRMLTNWQT</sequence>
<dbReference type="RefSeq" id="WP_135485059.1">
    <property type="nucleotide sequence ID" value="NZ_SRMF01000018.1"/>
</dbReference>
<dbReference type="Pfam" id="PF13305">
    <property type="entry name" value="TetR_C_33"/>
    <property type="match status" value="1"/>
</dbReference>
<accession>A0A4Z0W7U4</accession>
<dbReference type="EMBL" id="SRMF01000018">
    <property type="protein sequence ID" value="TGG89981.1"/>
    <property type="molecule type" value="Genomic_DNA"/>
</dbReference>
<dbReference type="InterPro" id="IPR050109">
    <property type="entry name" value="HTH-type_TetR-like_transc_reg"/>
</dbReference>
<evidence type="ECO:0000256" key="1">
    <source>
        <dbReference type="ARBA" id="ARBA00023015"/>
    </source>
</evidence>
<dbReference type="InterPro" id="IPR025996">
    <property type="entry name" value="MT1864/Rv1816-like_C"/>
</dbReference>
<evidence type="ECO:0000313" key="7">
    <source>
        <dbReference type="Proteomes" id="UP000297475"/>
    </source>
</evidence>
<dbReference type="PROSITE" id="PS50977">
    <property type="entry name" value="HTH_TETR_2"/>
    <property type="match status" value="1"/>
</dbReference>
<dbReference type="InterPro" id="IPR001647">
    <property type="entry name" value="HTH_TetR"/>
</dbReference>
<dbReference type="AlphaFoldDB" id="A0A4Z0W7U4"/>
<dbReference type="InterPro" id="IPR036271">
    <property type="entry name" value="Tet_transcr_reg_TetR-rel_C_sf"/>
</dbReference>
<dbReference type="GO" id="GO:0003700">
    <property type="term" value="F:DNA-binding transcription factor activity"/>
    <property type="evidence" value="ECO:0007669"/>
    <property type="project" value="TreeGrafter"/>
</dbReference>
<keyword evidence="1" id="KW-0805">Transcription regulation</keyword>
<dbReference type="GO" id="GO:0000976">
    <property type="term" value="F:transcription cis-regulatory region binding"/>
    <property type="evidence" value="ECO:0007669"/>
    <property type="project" value="TreeGrafter"/>
</dbReference>
<organism evidence="6 7">
    <name type="scientific">Natronospirillum operosum</name>
    <dbReference type="NCBI Taxonomy" id="2759953"/>
    <lineage>
        <taxon>Bacteria</taxon>
        <taxon>Pseudomonadati</taxon>
        <taxon>Pseudomonadota</taxon>
        <taxon>Gammaproteobacteria</taxon>
        <taxon>Oceanospirillales</taxon>
        <taxon>Natronospirillaceae</taxon>
        <taxon>Natronospirillum</taxon>
    </lineage>
</organism>
<dbReference type="Proteomes" id="UP000297475">
    <property type="component" value="Unassembled WGS sequence"/>
</dbReference>
<name>A0A4Z0W7U4_9GAMM</name>
<feature type="DNA-binding region" description="H-T-H motif" evidence="4">
    <location>
        <begin position="29"/>
        <end position="48"/>
    </location>
</feature>
<dbReference type="Gene3D" id="1.10.10.60">
    <property type="entry name" value="Homeodomain-like"/>
    <property type="match status" value="1"/>
</dbReference>
<evidence type="ECO:0000256" key="3">
    <source>
        <dbReference type="ARBA" id="ARBA00023163"/>
    </source>
</evidence>
<evidence type="ECO:0000259" key="5">
    <source>
        <dbReference type="PROSITE" id="PS50977"/>
    </source>
</evidence>
<dbReference type="Gene3D" id="1.10.357.10">
    <property type="entry name" value="Tetracycline Repressor, domain 2"/>
    <property type="match status" value="1"/>
</dbReference>
<keyword evidence="7" id="KW-1185">Reference proteome</keyword>
<gene>
    <name evidence="6" type="ORF">E4656_19785</name>
</gene>
<keyword evidence="3" id="KW-0804">Transcription</keyword>
<keyword evidence="2 4" id="KW-0238">DNA-binding</keyword>
<dbReference type="PANTHER" id="PTHR30055:SF239">
    <property type="entry name" value="TRANSCRIPTIONAL REGULATORY PROTEIN"/>
    <property type="match status" value="1"/>
</dbReference>